<accession>A0A644ZJ99</accession>
<dbReference type="SUPFAM" id="SSF52540">
    <property type="entry name" value="P-loop containing nucleoside triphosphate hydrolases"/>
    <property type="match status" value="1"/>
</dbReference>
<proteinExistence type="predicted"/>
<protein>
    <submittedName>
        <fullName evidence="1">Putative ABC transporter ATP-binding protein</fullName>
    </submittedName>
</protein>
<dbReference type="EMBL" id="VSSQ01009196">
    <property type="protein sequence ID" value="MPM40965.1"/>
    <property type="molecule type" value="Genomic_DNA"/>
</dbReference>
<organism evidence="1">
    <name type="scientific">bioreactor metagenome</name>
    <dbReference type="NCBI Taxonomy" id="1076179"/>
    <lineage>
        <taxon>unclassified sequences</taxon>
        <taxon>metagenomes</taxon>
        <taxon>ecological metagenomes</taxon>
    </lineage>
</organism>
<dbReference type="InterPro" id="IPR027417">
    <property type="entry name" value="P-loop_NTPase"/>
</dbReference>
<dbReference type="GO" id="GO:0005524">
    <property type="term" value="F:ATP binding"/>
    <property type="evidence" value="ECO:0007669"/>
    <property type="project" value="UniProtKB-KW"/>
</dbReference>
<dbReference type="AlphaFoldDB" id="A0A644ZJ99"/>
<keyword evidence="1" id="KW-0067">ATP-binding</keyword>
<gene>
    <name evidence="1" type="ORF">SDC9_87614</name>
</gene>
<comment type="caution">
    <text evidence="1">The sequence shown here is derived from an EMBL/GenBank/DDBJ whole genome shotgun (WGS) entry which is preliminary data.</text>
</comment>
<dbReference type="Gene3D" id="3.40.50.300">
    <property type="entry name" value="P-loop containing nucleotide triphosphate hydrolases"/>
    <property type="match status" value="1"/>
</dbReference>
<reference evidence="1" key="1">
    <citation type="submission" date="2019-08" db="EMBL/GenBank/DDBJ databases">
        <authorList>
            <person name="Kucharzyk K."/>
            <person name="Murdoch R.W."/>
            <person name="Higgins S."/>
            <person name="Loffler F."/>
        </authorList>
    </citation>
    <scope>NUCLEOTIDE SEQUENCE</scope>
</reference>
<sequence>MIVAQRIATIRNAEQIIVLDEGRVMGIGTHKELMESCETYKEIALSQLSKEELQ</sequence>
<keyword evidence="1" id="KW-0547">Nucleotide-binding</keyword>
<name>A0A644ZJ99_9ZZZZ</name>
<evidence type="ECO:0000313" key="1">
    <source>
        <dbReference type="EMBL" id="MPM40965.1"/>
    </source>
</evidence>